<evidence type="ECO:0000313" key="2">
    <source>
        <dbReference type="EMBL" id="OEU15598.1"/>
    </source>
</evidence>
<gene>
    <name evidence="2" type="ORF">FRACYDRAFT_186926</name>
</gene>
<feature type="compositionally biased region" description="Low complexity" evidence="1">
    <location>
        <begin position="25"/>
        <end position="36"/>
    </location>
</feature>
<feature type="compositionally biased region" description="Basic and acidic residues" evidence="1">
    <location>
        <begin position="102"/>
        <end position="111"/>
    </location>
</feature>
<feature type="region of interest" description="Disordered" evidence="1">
    <location>
        <begin position="1"/>
        <end position="126"/>
    </location>
</feature>
<name>A0A1E7FBQ3_9STRA</name>
<reference evidence="2 3" key="1">
    <citation type="submission" date="2016-09" db="EMBL/GenBank/DDBJ databases">
        <title>Extensive genetic diversity and differential bi-allelic expression allows diatom success in the polar Southern Ocean.</title>
        <authorList>
            <consortium name="DOE Joint Genome Institute"/>
            <person name="Mock T."/>
            <person name="Otillar R.P."/>
            <person name="Strauss J."/>
            <person name="Dupont C."/>
            <person name="Frickenhaus S."/>
            <person name="Maumus F."/>
            <person name="Mcmullan M."/>
            <person name="Sanges R."/>
            <person name="Schmutz J."/>
            <person name="Toseland A."/>
            <person name="Valas R."/>
            <person name="Veluchamy A."/>
            <person name="Ward B.J."/>
            <person name="Allen A."/>
            <person name="Barry K."/>
            <person name="Falciatore A."/>
            <person name="Ferrante M."/>
            <person name="Fortunato A.E."/>
            <person name="Gloeckner G."/>
            <person name="Gruber A."/>
            <person name="Hipkin R."/>
            <person name="Janech M."/>
            <person name="Kroth P."/>
            <person name="Leese F."/>
            <person name="Lindquist E."/>
            <person name="Lyon B.R."/>
            <person name="Martin J."/>
            <person name="Mayer C."/>
            <person name="Parker M."/>
            <person name="Quesneville H."/>
            <person name="Raymond J."/>
            <person name="Uhlig C."/>
            <person name="Valentin K.U."/>
            <person name="Worden A.Z."/>
            <person name="Armbrust E.V."/>
            <person name="Bowler C."/>
            <person name="Green B."/>
            <person name="Moulton V."/>
            <person name="Van Oosterhout C."/>
            <person name="Grigoriev I."/>
        </authorList>
    </citation>
    <scope>NUCLEOTIDE SEQUENCE [LARGE SCALE GENOMIC DNA]</scope>
    <source>
        <strain evidence="2 3">CCMP1102</strain>
    </source>
</reference>
<dbReference type="AlphaFoldDB" id="A0A1E7FBQ3"/>
<dbReference type="InParanoid" id="A0A1E7FBQ3"/>
<dbReference type="Proteomes" id="UP000095751">
    <property type="component" value="Unassembled WGS sequence"/>
</dbReference>
<accession>A0A1E7FBQ3</accession>
<proteinExistence type="predicted"/>
<organism evidence="2 3">
    <name type="scientific">Fragilariopsis cylindrus CCMP1102</name>
    <dbReference type="NCBI Taxonomy" id="635003"/>
    <lineage>
        <taxon>Eukaryota</taxon>
        <taxon>Sar</taxon>
        <taxon>Stramenopiles</taxon>
        <taxon>Ochrophyta</taxon>
        <taxon>Bacillariophyta</taxon>
        <taxon>Bacillariophyceae</taxon>
        <taxon>Bacillariophycidae</taxon>
        <taxon>Bacillariales</taxon>
        <taxon>Bacillariaceae</taxon>
        <taxon>Fragilariopsis</taxon>
    </lineage>
</organism>
<sequence>MTTNADAKKEDAVEKSSDLKRKAITTSSTTDATNTDAKIEDNGEQPVASSDLKGDDATTNNTTTDATNTTNTAAADNRGPGKEGDLIIRDGFPALYIPKTGDNNEKSKPMVEGEEPLPRHGFWSSDNTIEFQNPDHLRTLREDCETVFTARDKPEGATYSAGQTYFLPANMKPRCALEAMAMKIFQEHTKHLEDGTFNPAQSGANWWTLVMDDDNDAEEKGEGSTASAAAAAAKDDGADEVGLHFDADYELEEQTGNIMLHPRVATITYLSDYGAPTLILDQKSPPMDDMKKTTLETGISKAWLSHPKLGKHTIFDGRFLHGAPALYFPSRNDCGYNNSDDNETKEPAVKRQKVEVEVIRNRKRYTLLVNIWLNHWVMDAGLLEDEVCAALKTPWEDDNSNLKSDDTYKPPFVWNKDVDLSKPTTQMEKVKLAPSNVDPAGEDEIALCNHNITVKYNPLMSECHAASYLGSTVELELEKDTISLHVGEELSAEEDYVA</sequence>
<dbReference type="KEGG" id="fcy:FRACYDRAFT_186926"/>
<evidence type="ECO:0000313" key="3">
    <source>
        <dbReference type="Proteomes" id="UP000095751"/>
    </source>
</evidence>
<protein>
    <submittedName>
        <fullName evidence="2">Uncharacterized protein</fullName>
    </submittedName>
</protein>
<feature type="compositionally biased region" description="Basic and acidic residues" evidence="1">
    <location>
        <begin position="1"/>
        <end position="21"/>
    </location>
</feature>
<dbReference type="EMBL" id="KV784359">
    <property type="protein sequence ID" value="OEU15598.1"/>
    <property type="molecule type" value="Genomic_DNA"/>
</dbReference>
<keyword evidence="3" id="KW-1185">Reference proteome</keyword>
<evidence type="ECO:0000256" key="1">
    <source>
        <dbReference type="SAM" id="MobiDB-lite"/>
    </source>
</evidence>
<feature type="compositionally biased region" description="Low complexity" evidence="1">
    <location>
        <begin position="57"/>
        <end position="77"/>
    </location>
</feature>
<dbReference type="OrthoDB" id="69177at2759"/>
<feature type="compositionally biased region" description="Basic and acidic residues" evidence="1">
    <location>
        <begin position="79"/>
        <end position="88"/>
    </location>
</feature>